<feature type="transmembrane region" description="Helical" evidence="1">
    <location>
        <begin position="148"/>
        <end position="166"/>
    </location>
</feature>
<dbReference type="Proteomes" id="UP001053296">
    <property type="component" value="Chromosome"/>
</dbReference>
<dbReference type="PANTHER" id="PTHR22911:SF137">
    <property type="entry name" value="SOLUTE CARRIER FAMILY 35 MEMBER G2-RELATED"/>
    <property type="match status" value="1"/>
</dbReference>
<dbReference type="InterPro" id="IPR000620">
    <property type="entry name" value="EamA_dom"/>
</dbReference>
<proteinExistence type="predicted"/>
<dbReference type="SUPFAM" id="SSF103481">
    <property type="entry name" value="Multidrug resistance efflux transporter EmrE"/>
    <property type="match status" value="1"/>
</dbReference>
<name>A0ABM7P3Q3_9BACT</name>
<feature type="transmembrane region" description="Helical" evidence="1">
    <location>
        <begin position="272"/>
        <end position="294"/>
    </location>
</feature>
<feature type="transmembrane region" description="Helical" evidence="1">
    <location>
        <begin position="301"/>
        <end position="319"/>
    </location>
</feature>
<feature type="transmembrane region" description="Helical" evidence="1">
    <location>
        <begin position="213"/>
        <end position="235"/>
    </location>
</feature>
<feature type="transmembrane region" description="Helical" evidence="1">
    <location>
        <begin position="122"/>
        <end position="142"/>
    </location>
</feature>
<dbReference type="InterPro" id="IPR037185">
    <property type="entry name" value="EmrE-like"/>
</dbReference>
<feature type="transmembrane region" description="Helical" evidence="1">
    <location>
        <begin position="247"/>
        <end position="266"/>
    </location>
</feature>
<feature type="transmembrane region" description="Helical" evidence="1">
    <location>
        <begin position="96"/>
        <end position="115"/>
    </location>
</feature>
<evidence type="ECO:0000259" key="2">
    <source>
        <dbReference type="Pfam" id="PF00892"/>
    </source>
</evidence>
<protein>
    <recommendedName>
        <fullName evidence="2">EamA domain-containing protein</fullName>
    </recommendedName>
</protein>
<feature type="domain" description="EamA" evidence="2">
    <location>
        <begin position="34"/>
        <end position="165"/>
    </location>
</feature>
<reference evidence="3" key="1">
    <citation type="journal article" date="2022" name="Arch. Microbiol.">
        <title>Pseudodesulfovibrio sediminis sp. nov., a mesophilic and neutrophilic sulfate-reducing bacterium isolated from sediment of a brackish lake.</title>
        <authorList>
            <person name="Takahashi A."/>
            <person name="Kojima H."/>
            <person name="Watanabe M."/>
            <person name="Fukui M."/>
        </authorList>
    </citation>
    <scope>NUCLEOTIDE SEQUENCE</scope>
    <source>
        <strain evidence="3">SF6</strain>
    </source>
</reference>
<evidence type="ECO:0000313" key="3">
    <source>
        <dbReference type="EMBL" id="BCS87463.1"/>
    </source>
</evidence>
<sequence length="320" mass="35325">MLLLSFFQVSTFKAGKPQVCFYNINDPTYTRRMTWFFLSLAAAFCMASNSAWLKRFFSDVSPWEMSVIPFFYAMPLCGVTLFFIDIPEIKPEFYTALIWVLPVTAIGFILHFRAIHISPLSLTLPFLSFTPVFVLFTGDLILHESLSAAGISGMLLVVVGGYVLNLDSTRYGWFGPIKAIFKEPGSAIMLLVSALYGLSSVGGKVMVINSSAMFAAMFLFGLYGTILPLILVAVGKVQFKNIIRKPLLGMGSGIIVFIEIVSHNLAISMVAAAYMITIKRMAGIFSVIYGWVLFHERGIRYRLMGTAIMTVGAALIALYG</sequence>
<feature type="transmembrane region" description="Helical" evidence="1">
    <location>
        <begin position="187"/>
        <end position="207"/>
    </location>
</feature>
<feature type="transmembrane region" description="Helical" evidence="1">
    <location>
        <begin position="33"/>
        <end position="53"/>
    </location>
</feature>
<keyword evidence="1" id="KW-0812">Transmembrane</keyword>
<organism evidence="3 4">
    <name type="scientific">Pseudodesulfovibrio sediminis</name>
    <dbReference type="NCBI Taxonomy" id="2810563"/>
    <lineage>
        <taxon>Bacteria</taxon>
        <taxon>Pseudomonadati</taxon>
        <taxon>Thermodesulfobacteriota</taxon>
        <taxon>Desulfovibrionia</taxon>
        <taxon>Desulfovibrionales</taxon>
        <taxon>Desulfovibrionaceae</taxon>
    </lineage>
</organism>
<evidence type="ECO:0000313" key="4">
    <source>
        <dbReference type="Proteomes" id="UP001053296"/>
    </source>
</evidence>
<gene>
    <name evidence="3" type="ORF">PSDVSF_07050</name>
</gene>
<accession>A0ABM7P3Q3</accession>
<keyword evidence="4" id="KW-1185">Reference proteome</keyword>
<dbReference type="EMBL" id="AP024485">
    <property type="protein sequence ID" value="BCS87463.1"/>
    <property type="molecule type" value="Genomic_DNA"/>
</dbReference>
<feature type="transmembrane region" description="Helical" evidence="1">
    <location>
        <begin position="65"/>
        <end position="84"/>
    </location>
</feature>
<dbReference type="Pfam" id="PF00892">
    <property type="entry name" value="EamA"/>
    <property type="match status" value="1"/>
</dbReference>
<keyword evidence="1" id="KW-0472">Membrane</keyword>
<dbReference type="PANTHER" id="PTHR22911">
    <property type="entry name" value="ACYL-MALONYL CONDENSING ENZYME-RELATED"/>
    <property type="match status" value="1"/>
</dbReference>
<evidence type="ECO:0000256" key="1">
    <source>
        <dbReference type="SAM" id="Phobius"/>
    </source>
</evidence>
<keyword evidence="1" id="KW-1133">Transmembrane helix</keyword>